<dbReference type="EMBL" id="AABDGJ010000004">
    <property type="protein sequence ID" value="EAG6990428.1"/>
    <property type="molecule type" value="Genomic_DNA"/>
</dbReference>
<evidence type="ECO:0000313" key="22">
    <source>
        <dbReference type="EMBL" id="EAG9387805.1"/>
    </source>
</evidence>
<dbReference type="EMBL" id="QDAY01000001">
    <property type="protein sequence ID" value="KAA9453184.1"/>
    <property type="molecule type" value="Genomic_DNA"/>
</dbReference>
<dbReference type="Proteomes" id="UP000840039">
    <property type="component" value="Unassembled WGS sequence"/>
</dbReference>
<evidence type="ECO:0000313" key="46">
    <source>
        <dbReference type="Proteomes" id="UP000364988"/>
    </source>
</evidence>
<dbReference type="Proteomes" id="UP000345329">
    <property type="component" value="Unassembled WGS sequence"/>
</dbReference>
<accession>A0A394VJY2</accession>
<evidence type="ECO:0000313" key="71">
    <source>
        <dbReference type="Proteomes" id="UP000549379"/>
    </source>
</evidence>
<dbReference type="Proteomes" id="UP000549379">
    <property type="component" value="Unassembled WGS sequence"/>
</dbReference>
<evidence type="ECO:0000313" key="63">
    <source>
        <dbReference type="Proteomes" id="UP000525850"/>
    </source>
</evidence>
<evidence type="ECO:0000313" key="30">
    <source>
        <dbReference type="EMBL" id="ECB9514309.1"/>
    </source>
</evidence>
<dbReference type="Proteomes" id="UP000354255">
    <property type="component" value="Unassembled WGS sequence"/>
</dbReference>
<dbReference type="Proteomes" id="UP000427828">
    <property type="component" value="Unassembled WGS sequence"/>
</dbReference>
<evidence type="ECO:0000313" key="4">
    <source>
        <dbReference type="EMBL" id="EAC7479144.1"/>
    </source>
</evidence>
<evidence type="ECO:0000313" key="59">
    <source>
        <dbReference type="Proteomes" id="UP000478682"/>
    </source>
</evidence>
<dbReference type="Proteomes" id="UP000350032">
    <property type="component" value="Unassembled WGS sequence"/>
</dbReference>
<evidence type="ECO:0000313" key="54">
    <source>
        <dbReference type="Proteomes" id="UP000410967"/>
    </source>
</evidence>
<evidence type="ECO:0000313" key="33">
    <source>
        <dbReference type="EMBL" id="ECY6545157.1"/>
    </source>
</evidence>
<evidence type="ECO:0000313" key="58">
    <source>
        <dbReference type="Proteomes" id="UP000467536"/>
    </source>
</evidence>
<dbReference type="Proteomes" id="UP000546397">
    <property type="component" value="Unassembled WGS sequence"/>
</dbReference>
<dbReference type="EMBL" id="AAAIKW010000001">
    <property type="protein sequence ID" value="EAC4551428.1"/>
    <property type="molecule type" value="Genomic_DNA"/>
</dbReference>
<evidence type="ECO:0000313" key="42">
    <source>
        <dbReference type="Proteomes" id="UP000344343"/>
    </source>
</evidence>
<evidence type="ECO:0000313" key="70">
    <source>
        <dbReference type="Proteomes" id="UP000548278"/>
    </source>
</evidence>
<evidence type="ECO:0000313" key="11">
    <source>
        <dbReference type="EMBL" id="EAE2354649.1"/>
    </source>
</evidence>
<dbReference type="Proteomes" id="UP000527632">
    <property type="component" value="Unassembled WGS sequence"/>
</dbReference>
<evidence type="ECO:0000313" key="67">
    <source>
        <dbReference type="Proteomes" id="UP000533021"/>
    </source>
</evidence>
<dbReference type="EMBL" id="AABATR010000001">
    <property type="protein sequence ID" value="EAG1892066.1"/>
    <property type="molecule type" value="Genomic_DNA"/>
</dbReference>
<evidence type="ECO:0000313" key="40">
    <source>
        <dbReference type="Proteomes" id="UP000337746"/>
    </source>
</evidence>
<dbReference type="EMBL" id="AAAJKI010000058">
    <property type="protein sequence ID" value="EAC6549572.1"/>
    <property type="molecule type" value="Genomic_DNA"/>
</dbReference>
<dbReference type="Proteomes" id="UP000481141">
    <property type="component" value="Unassembled WGS sequence"/>
</dbReference>
<evidence type="ECO:0000313" key="21">
    <source>
        <dbReference type="EMBL" id="EAG6990428.1"/>
    </source>
</evidence>
<dbReference type="EMBL" id="AAANYN010000004">
    <property type="protein sequence ID" value="EAD5773539.1"/>
    <property type="molecule type" value="Genomic_DNA"/>
</dbReference>
<dbReference type="Proteomes" id="UP000522199">
    <property type="component" value="Unassembled WGS sequence"/>
</dbReference>
<evidence type="ECO:0000313" key="43">
    <source>
        <dbReference type="Proteomes" id="UP000345329"/>
    </source>
</evidence>
<evidence type="ECO:0000313" key="23">
    <source>
        <dbReference type="EMBL" id="EAG9518736.1"/>
    </source>
</evidence>
<dbReference type="Proteomes" id="UP000403352">
    <property type="component" value="Unassembled WGS sequence"/>
</dbReference>
<dbReference type="Proteomes" id="UP000467536">
    <property type="component" value="Unassembled WGS sequence"/>
</dbReference>
<dbReference type="Proteomes" id="UP000525850">
    <property type="component" value="Unassembled WGS sequence"/>
</dbReference>
<gene>
    <name evidence="21" type="ORF">AB917_07490</name>
    <name evidence="1" type="ORF">ABZ57_02895</name>
    <name evidence="10" type="ORF">ART25_10820</name>
    <name evidence="2" type="ORF">ARY78_11500</name>
    <name evidence="16" type="ORF">B1N52_03905</name>
    <name evidence="15" type="ORF">B1S26_11420</name>
    <name evidence="17" type="ORF">B5K54_07130</name>
    <name evidence="13" type="ORF">BB997_00420</name>
    <name evidence="32" type="ORF">BCZ19_03705</name>
    <name evidence="14" type="ORF">BCZ21_02960</name>
    <name evidence="19" type="ORF">CA369_08340</name>
    <name evidence="18" type="ORF">CAV64_10550</name>
    <name evidence="22" type="ORF">CW845_09940</name>
    <name evidence="24" type="ORF">D4920_10355</name>
    <name evidence="23" type="ORF">D4B11_03050</name>
    <name evidence="25" type="ORF">D5N24_09710</name>
    <name evidence="27" type="ORF">D7104_01000</name>
    <name evidence="37" type="ORF">DCK61_01655</name>
    <name evidence="20" type="ORF">DCT16_00415</name>
    <name evidence="4" type="ORF">DQ70_00420</name>
    <name evidence="3" type="ORF">DU018_14525</name>
    <name evidence="12" type="ORF">E1W56_00455</name>
    <name evidence="26" type="ORF">E5F58_03705</name>
    <name evidence="9" type="ORF">EX365_14295</name>
    <name evidence="8" type="ORF">EXZ73_04450</name>
    <name evidence="33" type="ORF">F6436_12515</name>
    <name evidence="28" type="ORF">FA835_09030</name>
    <name evidence="30" type="ORF">FLQ97_11275</name>
    <name evidence="29" type="ORF">FLR03_02340</name>
    <name evidence="31" type="ORF">FNX40_03840</name>
    <name evidence="34" type="ORF">FV747_05555</name>
    <name evidence="35" type="ORF">G3O21_001877</name>
    <name evidence="36" type="ORF">GHH22_08480</name>
    <name evidence="5" type="ORF">KV70_09475</name>
    <name evidence="6" type="ORF">QD52_03700</name>
    <name evidence="7" type="ORF">UI29_03715</name>
    <name evidence="11" type="ORF">Y261_09855</name>
</gene>
<dbReference type="Proteomes" id="UP000336166">
    <property type="component" value="Unassembled WGS sequence"/>
</dbReference>
<dbReference type="EMBL" id="AABEKY010000005">
    <property type="protein sequence ID" value="EAG9387805.1"/>
    <property type="molecule type" value="Genomic_DNA"/>
</dbReference>
<dbReference type="EMBL" id="AABFVG010000006">
    <property type="protein sequence ID" value="EAH2282474.1"/>
    <property type="molecule type" value="Genomic_DNA"/>
</dbReference>
<dbReference type="EMBL" id="AABBZO010000008">
    <property type="protein sequence ID" value="EAG4462292.1"/>
    <property type="molecule type" value="Genomic_DNA"/>
</dbReference>
<evidence type="ECO:0000313" key="51">
    <source>
        <dbReference type="Proteomes" id="UP000389283"/>
    </source>
</evidence>
<dbReference type="Proteomes" id="UP000478704">
    <property type="component" value="Unassembled WGS sequence"/>
</dbReference>
<reference evidence="33 46" key="6">
    <citation type="submission" date="2019-09" db="EMBL/GenBank/DDBJ databases">
        <authorList>
            <consortium name="GenomeTrakr network: Whole genome sequencing for foodborne pathogen traceback"/>
        </authorList>
    </citation>
    <scope>NUCLEOTIDE SEQUENCE [LARGE SCALE GENOMIC DNA]</scope>
    <source>
        <strain evidence="21 70">CFSAN004300</strain>
        <strain evidence="22 62">CFSAN072474</strain>
        <strain evidence="33 46">FLAG-55987</strain>
        <strain evidence="28 54">PHLUSALM00088</strain>
    </source>
</reference>
<evidence type="ECO:0000313" key="16">
    <source>
        <dbReference type="EMBL" id="EAG2514294.1"/>
    </source>
</evidence>
<dbReference type="Proteomes" id="UP000398321">
    <property type="component" value="Unassembled WGS sequence"/>
</dbReference>
<evidence type="ECO:0000313" key="25">
    <source>
        <dbReference type="EMBL" id="EAH3294673.1"/>
    </source>
</evidence>
<reference evidence="40 43" key="3">
    <citation type="submission" date="2018-06" db="EMBL/GenBank/DDBJ databases">
        <authorList>
            <consortium name="GenomeTrakr: Next Generation Sequencing Network for Food Pathogen Tracability"/>
        </authorList>
    </citation>
    <scope>NUCLEOTIDE SEQUENCE [LARGE SCALE GENOMIC DNA]</scope>
    <source>
        <strain evidence="17 71">10B02965A-1</strain>
        <strain evidence="4 48">CFSAN008042</strain>
        <strain evidence="19 65">CFSAN063727</strain>
        <strain evidence="10 50">FDA00006494</strain>
        <strain evidence="2 47">FDA00007096</strain>
        <strain evidence="6 53">FDA00008584</strain>
        <strain evidence="15">FDA00011243</strain>
        <strain evidence="3 38">FDA00013332</strain>
        <strain evidence="9 42">FDA00013853</strain>
        <strain evidence="29 55">FDA00014336</strain>
        <strain evidence="31 51">FDA00014370</strain>
        <strain evidence="30 52">FDA00014392</strain>
        <strain evidence="35">FDA00015054</strain>
        <strain evidence="18 68">FDA1005580-S054-001</strain>
        <strain evidence="60">FDA1090798-S029-001</strain>
        <strain evidence="61">FDA956581-098-004</strain>
        <strain evidence="16 63">FDA960927-006-004</strain>
        <strain evidence="20 72">FLAG-38921</strain>
        <strain evidence="32 56">FLAG-51482A</strain>
        <strain evidence="14 40">FLAG-54356</strain>
        <strain evidence="8 49">FSIS31901579</strain>
        <strain evidence="26 64">LS1344</strain>
        <strain evidence="7 43">VA-WGS-00405</strain>
    </source>
</reference>
<evidence type="ECO:0000313" key="10">
    <source>
        <dbReference type="EMBL" id="EAE1339400.1"/>
    </source>
</evidence>
<evidence type="ECO:0000313" key="39">
    <source>
        <dbReference type="Proteomes" id="UP000336166"/>
    </source>
</evidence>
<evidence type="ECO:0000313" key="61">
    <source>
        <dbReference type="Proteomes" id="UP000481141"/>
    </source>
</evidence>
<evidence type="ECO:0000313" key="57">
    <source>
        <dbReference type="Proteomes" id="UP000460224"/>
    </source>
</evidence>
<dbReference type="EMBL" id="AAHZFN010000002">
    <property type="protein sequence ID" value="ECB9472514.1"/>
    <property type="molecule type" value="Genomic_DNA"/>
</dbReference>
<dbReference type="EMBL" id="AAASLB010000001">
    <property type="protein sequence ID" value="EAE4940517.1"/>
    <property type="molecule type" value="Genomic_DNA"/>
</dbReference>
<evidence type="ECO:0000313" key="65">
    <source>
        <dbReference type="Proteomes" id="UP000528151"/>
    </source>
</evidence>
<evidence type="ECO:0000313" key="37">
    <source>
        <dbReference type="EMBL" id="KAA9453184.1"/>
    </source>
</evidence>
<dbReference type="EMBL" id="AALEDS010000014">
    <property type="protein sequence ID" value="ECY6545157.1"/>
    <property type="molecule type" value="Genomic_DNA"/>
</dbReference>
<dbReference type="Proteomes" id="UP000376505">
    <property type="component" value="Unassembled WGS sequence"/>
</dbReference>
<dbReference type="Proteomes" id="UP000339309">
    <property type="component" value="Unassembled WGS sequence"/>
</dbReference>
<evidence type="ECO:0000313" key="3">
    <source>
        <dbReference type="EMBL" id="EAC6549572.1"/>
    </source>
</evidence>
<evidence type="ECO:0000313" key="12">
    <source>
        <dbReference type="EMBL" id="EAE4940517.1"/>
    </source>
</evidence>
<evidence type="ECO:0000313" key="9">
    <source>
        <dbReference type="EMBL" id="EAD5787733.1"/>
    </source>
</evidence>
<dbReference type="EMBL" id="AAIAJJ010000002">
    <property type="protein sequence ID" value="ECC1555936.1"/>
    <property type="molecule type" value="Genomic_DNA"/>
</dbReference>
<evidence type="ECO:0000313" key="49">
    <source>
        <dbReference type="Proteomes" id="UP000376505"/>
    </source>
</evidence>
<evidence type="ECO:0000313" key="52">
    <source>
        <dbReference type="Proteomes" id="UP000398321"/>
    </source>
</evidence>
<evidence type="ECO:0000313" key="2">
    <source>
        <dbReference type="EMBL" id="EAC5551054.1"/>
    </source>
</evidence>
<dbReference type="EMBL" id="AAAJWF010000001">
    <property type="protein sequence ID" value="EAC7479144.1"/>
    <property type="molecule type" value="Genomic_DNA"/>
</dbReference>
<evidence type="ECO:0000313" key="20">
    <source>
        <dbReference type="EMBL" id="EAG6167845.1"/>
    </source>
</evidence>
<dbReference type="EMBL" id="AACJYH010000001">
    <property type="protein sequence ID" value="EAK8896269.1"/>
    <property type="molecule type" value="Genomic_DNA"/>
</dbReference>
<protein>
    <submittedName>
        <fullName evidence="32">Uncharacterized protein</fullName>
    </submittedName>
</protein>
<evidence type="ECO:0000313" key="62">
    <source>
        <dbReference type="Proteomes" id="UP000522199"/>
    </source>
</evidence>
<proteinExistence type="predicted"/>
<evidence type="ECO:0000313" key="41">
    <source>
        <dbReference type="Proteomes" id="UP000339309"/>
    </source>
</evidence>
<evidence type="ECO:0000313" key="31">
    <source>
        <dbReference type="EMBL" id="ECC1555936.1"/>
    </source>
</evidence>
<dbReference type="EMBL" id="AABBYJ010000006">
    <property type="protein sequence ID" value="EAG4331675.1"/>
    <property type="molecule type" value="Genomic_DNA"/>
</dbReference>
<dbReference type="EMBL" id="AABAWE010000001">
    <property type="protein sequence ID" value="EAG2086205.1"/>
    <property type="molecule type" value="Genomic_DNA"/>
</dbReference>
<dbReference type="Proteomes" id="UP000365297">
    <property type="component" value="Unassembled WGS sequence"/>
</dbReference>
<evidence type="ECO:0000313" key="53">
    <source>
        <dbReference type="Proteomes" id="UP000403352"/>
    </source>
</evidence>
<evidence type="ECO:0000313" key="1">
    <source>
        <dbReference type="EMBL" id="EAC4551428.1"/>
    </source>
</evidence>
<dbReference type="Proteomes" id="UP000566721">
    <property type="component" value="Unassembled WGS sequence"/>
</dbReference>
<dbReference type="Proteomes" id="UP000410967">
    <property type="component" value="Unassembled WGS sequence"/>
</dbReference>
<dbReference type="Proteomes" id="UP000389283">
    <property type="component" value="Unassembled WGS sequence"/>
</dbReference>
<evidence type="ECO:0000313" key="64">
    <source>
        <dbReference type="Proteomes" id="UP000527632"/>
    </source>
</evidence>
<evidence type="ECO:0000313" key="5">
    <source>
        <dbReference type="EMBL" id="EAC9040436.1"/>
    </source>
</evidence>
<dbReference type="Proteomes" id="UP000364988">
    <property type="component" value="Unassembled WGS sequence"/>
</dbReference>
<dbReference type="Proteomes" id="UP000540117">
    <property type="component" value="Unassembled WGS sequence"/>
</dbReference>
<evidence type="ECO:0000313" key="13">
    <source>
        <dbReference type="EMBL" id="EAG1892066.1"/>
    </source>
</evidence>
<dbReference type="EMBL" id="AABGUK010000001">
    <property type="protein sequence ID" value="EAH4241104.1"/>
    <property type="molecule type" value="Genomic_DNA"/>
</dbReference>
<dbReference type="EMBL" id="AAAQQZ010000005">
    <property type="protein sequence ID" value="EAE1339400.1"/>
    <property type="molecule type" value="Genomic_DNA"/>
</dbReference>
<evidence type="ECO:0000313" key="24">
    <source>
        <dbReference type="EMBL" id="EAH2282474.1"/>
    </source>
</evidence>
<dbReference type="EMBL" id="AAAREG010000007">
    <property type="protein sequence ID" value="EAE2354649.1"/>
    <property type="molecule type" value="Genomic_DNA"/>
</dbReference>
<evidence type="ECO:0000313" key="17">
    <source>
        <dbReference type="EMBL" id="EAG2997057.1"/>
    </source>
</evidence>
<dbReference type="EMBL" id="AABCVX010000001">
    <property type="protein sequence ID" value="EAG6167845.1"/>
    <property type="molecule type" value="Genomic_DNA"/>
</dbReference>
<evidence type="ECO:0000313" key="14">
    <source>
        <dbReference type="EMBL" id="EAG2086205.1"/>
    </source>
</evidence>
<evidence type="ECO:0000313" key="50">
    <source>
        <dbReference type="Proteomes" id="UP000379076"/>
    </source>
</evidence>
<dbReference type="EMBL" id="DAAEEB010000005">
    <property type="protein sequence ID" value="HAA8053190.1"/>
    <property type="molecule type" value="Genomic_DNA"/>
</dbReference>
<dbReference type="EMBL" id="AACKDQ010000018">
    <property type="protein sequence ID" value="EAK9317243.1"/>
    <property type="molecule type" value="Genomic_DNA"/>
</dbReference>
<evidence type="ECO:0000313" key="60">
    <source>
        <dbReference type="Proteomes" id="UP000478704"/>
    </source>
</evidence>
<evidence type="ECO:0000313" key="45">
    <source>
        <dbReference type="Proteomes" id="UP000354255"/>
    </source>
</evidence>
<evidence type="ECO:0000313" key="8">
    <source>
        <dbReference type="EMBL" id="EAD5773539.1"/>
    </source>
</evidence>
<evidence type="ECO:0000313" key="72">
    <source>
        <dbReference type="Proteomes" id="UP000566721"/>
    </source>
</evidence>
<evidence type="ECO:0000313" key="56">
    <source>
        <dbReference type="Proteomes" id="UP000427828"/>
    </source>
</evidence>
<evidence type="ECO:0000313" key="28">
    <source>
        <dbReference type="EMBL" id="EAK9317243.1"/>
    </source>
</evidence>
<evidence type="ECO:0000313" key="35">
    <source>
        <dbReference type="EMBL" id="EDP8514453.1"/>
    </source>
</evidence>
<name>A0A394VJY2_LISMN</name>
<evidence type="ECO:0000313" key="18">
    <source>
        <dbReference type="EMBL" id="EAG4331675.1"/>
    </source>
</evidence>
<organism evidence="32 56">
    <name type="scientific">Listeria monocytogenes</name>
    <dbReference type="NCBI Taxonomy" id="1639"/>
    <lineage>
        <taxon>Bacteria</taxon>
        <taxon>Bacillati</taxon>
        <taxon>Bacillota</taxon>
        <taxon>Bacilli</taxon>
        <taxon>Bacillales</taxon>
        <taxon>Listeriaceae</taxon>
        <taxon>Listeria</taxon>
    </lineage>
</organism>
<dbReference type="EMBL" id="AANEHK010000004">
    <property type="protein sequence ID" value="EDO0985464.1"/>
    <property type="molecule type" value="Genomic_DNA"/>
</dbReference>
<dbReference type="EMBL" id="AABEMN010000003">
    <property type="protein sequence ID" value="EAG9518736.1"/>
    <property type="molecule type" value="Genomic_DNA"/>
</dbReference>
<dbReference type="EMBL" id="AABAYG010000005">
    <property type="protein sequence ID" value="EAG2246012.1"/>
    <property type="molecule type" value="Genomic_DNA"/>
</dbReference>
<dbReference type="AlphaFoldDB" id="A0A394VJY2"/>
<reference evidence="36" key="1">
    <citation type="journal article" date="2018" name="Genome Biol.">
        <title>SKESA: strategic k-mer extension for scrupulous assemblies.</title>
        <authorList>
            <person name="Souvorov A."/>
            <person name="Agarwala R."/>
            <person name="Lipman D.J."/>
        </authorList>
    </citation>
    <scope>NUCLEOTIDE SEQUENCE [LARGE SCALE GENOMIC DNA]</scope>
    <source>
        <strain evidence="36">09CEB371LM</strain>
    </source>
</reference>
<evidence type="ECO:0000313" key="6">
    <source>
        <dbReference type="EMBL" id="EAD1184186.1"/>
    </source>
</evidence>
<dbReference type="EMBL" id="AAANYR010000009">
    <property type="protein sequence ID" value="EAD5787733.1"/>
    <property type="molecule type" value="Genomic_DNA"/>
</dbReference>
<dbReference type="EMBL" id="AAHZFY010000027">
    <property type="protein sequence ID" value="ECB9514309.1"/>
    <property type="molecule type" value="Genomic_DNA"/>
</dbReference>
<dbReference type="EMBL" id="AABBHO010000017">
    <property type="protein sequence ID" value="EAG2997057.1"/>
    <property type="molecule type" value="Genomic_DNA"/>
</dbReference>
<evidence type="ECO:0000313" key="7">
    <source>
        <dbReference type="EMBL" id="EAD3791881.1"/>
    </source>
</evidence>
<dbReference type="EMBL" id="AAAIXK010000006">
    <property type="protein sequence ID" value="EAC5551054.1"/>
    <property type="molecule type" value="Genomic_DNA"/>
</dbReference>
<evidence type="ECO:0000313" key="15">
    <source>
        <dbReference type="EMBL" id="EAG2246012.1"/>
    </source>
</evidence>
<dbReference type="Proteomes" id="UP000368512">
    <property type="component" value="Unassembled WGS sequence"/>
</dbReference>
<dbReference type="EMBL" id="AAAKQF010000005">
    <property type="protein sequence ID" value="EAC9040436.1"/>
    <property type="molecule type" value="Genomic_DNA"/>
</dbReference>
<dbReference type="Proteomes" id="UP000423131">
    <property type="component" value="Unassembled WGS sequence"/>
</dbReference>
<dbReference type="EMBL" id="AABGHY010000006">
    <property type="protein sequence ID" value="EAH3294673.1"/>
    <property type="molecule type" value="Genomic_DNA"/>
</dbReference>
<dbReference type="Proteomes" id="UP000379076">
    <property type="component" value="Unassembled WGS sequence"/>
</dbReference>
<evidence type="ECO:0000313" key="27">
    <source>
        <dbReference type="EMBL" id="EAK8896269.1"/>
    </source>
</evidence>
<evidence type="ECO:0000313" key="68">
    <source>
        <dbReference type="Proteomes" id="UP000540117"/>
    </source>
</evidence>
<evidence type="ECO:0000313" key="48">
    <source>
        <dbReference type="Proteomes" id="UP000368512"/>
    </source>
</evidence>
<dbReference type="Proteomes" id="UP000331186">
    <property type="component" value="Unassembled WGS sequence"/>
</dbReference>
<dbReference type="Proteomes" id="UP000548278">
    <property type="component" value="Unassembled WGS sequence"/>
</dbReference>
<reference evidence="34 58" key="5">
    <citation type="submission" date="2019-08" db="EMBL/GenBank/DDBJ databases">
        <authorList>
            <person name="Ashton P.M."/>
            <person name="Dallman T."/>
            <person name="Nair S."/>
            <person name="De Pinna E."/>
            <person name="Peters T."/>
            <person name="Grant K."/>
        </authorList>
    </citation>
    <scope>NUCLEOTIDE SEQUENCE [LARGE SCALE GENOMIC DNA]</scope>
    <source>
        <strain evidence="24 67">282333</strain>
        <strain evidence="25 66">282352</strain>
        <strain evidence="23 69">289003</strain>
        <strain evidence="34 58">788324</strain>
        <strain evidence="12">RL15000286</strain>
    </source>
</reference>
<dbReference type="EMBL" id="AABBAW010000001">
    <property type="protein sequence ID" value="EAG2514294.1"/>
    <property type="molecule type" value="Genomic_DNA"/>
</dbReference>
<dbReference type="EMBL" id="AANPAU010000006">
    <property type="protein sequence ID" value="EDP8514453.1"/>
    <property type="molecule type" value="Genomic_DNA"/>
</dbReference>
<dbReference type="EMBL" id="AALAQH010000001">
    <property type="protein sequence ID" value="ECX6923762.1"/>
    <property type="molecule type" value="Genomic_DNA"/>
</dbReference>
<dbReference type="EMBL" id="AAALRN010000001">
    <property type="protein sequence ID" value="EAD1184186.1"/>
    <property type="molecule type" value="Genomic_DNA"/>
</dbReference>
<dbReference type="Proteomes" id="UP000528151">
    <property type="component" value="Unassembled WGS sequence"/>
</dbReference>
<evidence type="ECO:0000313" key="34">
    <source>
        <dbReference type="EMBL" id="EDO0985464.1"/>
    </source>
</evidence>
<reference evidence="36" key="7">
    <citation type="submission" date="2019-10" db="EMBL/GenBank/DDBJ databases">
        <authorList>
            <consortium name="NCBI Pathogen Detection Project"/>
        </authorList>
    </citation>
    <scope>NUCLEOTIDE SEQUENCE</scope>
    <source>
        <strain evidence="36">09CEB371LM</strain>
    </source>
</reference>
<dbReference type="Proteomes" id="UP000393182">
    <property type="component" value="Unassembled WGS sequence"/>
</dbReference>
<evidence type="ECO:0000313" key="29">
    <source>
        <dbReference type="EMBL" id="ECB9472514.1"/>
    </source>
</evidence>
<reference evidence="39 41" key="4">
    <citation type="submission" date="2018-06" db="EMBL/GenBank/DDBJ databases">
        <authorList>
            <consortium name="PulseNet: The National Subtyping Network for Foodborne Disease Surveillance"/>
            <person name="Tarr C.L."/>
            <person name="Trees E."/>
            <person name="Katz L.S."/>
            <person name="Carleton-Romer H.A."/>
            <person name="Stroika S."/>
            <person name="Kucerova Z."/>
            <person name="Roache K.F."/>
            <person name="Sabol A.L."/>
            <person name="Besser J."/>
            <person name="Gerner-Smidt P."/>
        </authorList>
    </citation>
    <scope>NUCLEOTIDE SEQUENCE [LARGE SCALE GENOMIC DNA]</scope>
    <source>
        <strain evidence="1 41">2015L-6227</strain>
        <strain evidence="11 39">PNUSAL000134</strain>
        <strain evidence="5 45">PNUSAL000910</strain>
        <strain evidence="13 59">PNUSAL002298</strain>
        <strain evidence="27 44">PNUSAL004402</strain>
    </source>
</reference>
<evidence type="ECO:0000313" key="55">
    <source>
        <dbReference type="Proteomes" id="UP000423131"/>
    </source>
</evidence>
<evidence type="ECO:0000313" key="66">
    <source>
        <dbReference type="Proteomes" id="UP000530452"/>
    </source>
</evidence>
<comment type="caution">
    <text evidence="32">The sequence shown here is derived from an EMBL/GenBank/DDBJ whole genome shotgun (WGS) entry which is preliminary data.</text>
</comment>
<dbReference type="Proteomes" id="UP000344343">
    <property type="component" value="Unassembled WGS sequence"/>
</dbReference>
<evidence type="ECO:0000313" key="44">
    <source>
        <dbReference type="Proteomes" id="UP000350032"/>
    </source>
</evidence>
<dbReference type="Proteomes" id="UP000337746">
    <property type="component" value="Unassembled WGS sequence"/>
</dbReference>
<evidence type="ECO:0000313" key="69">
    <source>
        <dbReference type="Proteomes" id="UP000546397"/>
    </source>
</evidence>
<evidence type="ECO:0000313" key="32">
    <source>
        <dbReference type="EMBL" id="ECX6923762.1"/>
    </source>
</evidence>
<evidence type="ECO:0000313" key="47">
    <source>
        <dbReference type="Proteomes" id="UP000365297"/>
    </source>
</evidence>
<dbReference type="Proteomes" id="UP000530452">
    <property type="component" value="Unassembled WGS sequence"/>
</dbReference>
<reference evidence="37 57" key="2">
    <citation type="submission" date="2018-04" db="EMBL/GenBank/DDBJ databases">
        <title>Genome Analysis of a Prevalent Clone of Listeria monocytogenes Sequence Type 87 in China.</title>
        <authorList>
            <person name="Wang Y."/>
        </authorList>
    </citation>
    <scope>NUCLEOTIDE SEQUENCE [LARGE SCALE GENOMIC DNA]</scope>
    <source>
        <strain evidence="37 57">ICDC_LM1523</strain>
    </source>
</reference>
<evidence type="ECO:0000313" key="36">
    <source>
        <dbReference type="EMBL" id="HAA8053190.1"/>
    </source>
</evidence>
<dbReference type="Proteomes" id="UP000533021">
    <property type="component" value="Unassembled WGS sequence"/>
</dbReference>
<sequence length="59" mass="6988">MLTSFFLFINLHSIVNNTLFLENLNLMPKVSIYISKLSYFFRIIPPDNSDFLYKSPTLR</sequence>
<dbReference type="Proteomes" id="UP000460224">
    <property type="component" value="Unassembled WGS sequence"/>
</dbReference>
<dbReference type="EMBL" id="AAAMZD010000001">
    <property type="protein sequence ID" value="EAD3791881.1"/>
    <property type="molecule type" value="Genomic_DNA"/>
</dbReference>
<evidence type="ECO:0000313" key="19">
    <source>
        <dbReference type="EMBL" id="EAG4462292.1"/>
    </source>
</evidence>
<evidence type="ECO:0000313" key="26">
    <source>
        <dbReference type="EMBL" id="EAH4241104.1"/>
    </source>
</evidence>
<evidence type="ECO:0000313" key="38">
    <source>
        <dbReference type="Proteomes" id="UP000331186"/>
    </source>
</evidence>
<dbReference type="Proteomes" id="UP000478682">
    <property type="component" value="Unassembled WGS sequence"/>
</dbReference>